<name>A0A1Z3N5V7_BDEBC</name>
<evidence type="ECO:0000313" key="2">
    <source>
        <dbReference type="Proteomes" id="UP000197003"/>
    </source>
</evidence>
<dbReference type="EMBL" id="CP020946">
    <property type="protein sequence ID" value="ASD62797.1"/>
    <property type="molecule type" value="Genomic_DNA"/>
</dbReference>
<evidence type="ECO:0000313" key="1">
    <source>
        <dbReference type="EMBL" id="ASD62797.1"/>
    </source>
</evidence>
<gene>
    <name evidence="1" type="ORF">B9G79_04045</name>
</gene>
<sequence>MPAPKPSQFCTFWSILPAHKFDSSAAFCGDKAGKYKQFQGLKRQKAPQRAFRREKRTPGVERERNHSGLLVQNYFIGFV</sequence>
<reference evidence="1 2" key="1">
    <citation type="submission" date="2017-04" db="EMBL/GenBank/DDBJ databases">
        <title>Whole genome sequence of Bdellovibrio bacteriovorus strain SSB218315.</title>
        <authorList>
            <person name="Oyedara O."/>
            <person name="Rodriguez-Perez M.A."/>
        </authorList>
    </citation>
    <scope>NUCLEOTIDE SEQUENCE [LARGE SCALE GENOMIC DNA]</scope>
    <source>
        <strain evidence="1 2">SSB218315</strain>
    </source>
</reference>
<organism evidence="1 2">
    <name type="scientific">Bdellovibrio bacteriovorus</name>
    <dbReference type="NCBI Taxonomy" id="959"/>
    <lineage>
        <taxon>Bacteria</taxon>
        <taxon>Pseudomonadati</taxon>
        <taxon>Bdellovibrionota</taxon>
        <taxon>Bdellovibrionia</taxon>
        <taxon>Bdellovibrionales</taxon>
        <taxon>Pseudobdellovibrionaceae</taxon>
        <taxon>Bdellovibrio</taxon>
    </lineage>
</organism>
<dbReference type="Proteomes" id="UP000197003">
    <property type="component" value="Chromosome"/>
</dbReference>
<dbReference type="AlphaFoldDB" id="A0A1Z3N5V7"/>
<protein>
    <submittedName>
        <fullName evidence="1">Uncharacterized protein</fullName>
    </submittedName>
</protein>
<proteinExistence type="predicted"/>
<accession>A0A1Z3N5V7</accession>